<comment type="caution">
    <text evidence="6">The sequence shown here is derived from an EMBL/GenBank/DDBJ whole genome shotgun (WGS) entry which is preliminary data.</text>
</comment>
<evidence type="ECO:0000256" key="3">
    <source>
        <dbReference type="ARBA" id="ARBA00022989"/>
    </source>
</evidence>
<keyword evidence="4 5" id="KW-0472">Membrane</keyword>
<keyword evidence="2 5" id="KW-0812">Transmembrane</keyword>
<dbReference type="Proteomes" id="UP001179280">
    <property type="component" value="Unassembled WGS sequence"/>
</dbReference>
<evidence type="ECO:0000256" key="5">
    <source>
        <dbReference type="SAM" id="Phobius"/>
    </source>
</evidence>
<accession>A0ABS2SS67</accession>
<evidence type="ECO:0000313" key="7">
    <source>
        <dbReference type="Proteomes" id="UP001179280"/>
    </source>
</evidence>
<dbReference type="EMBL" id="JAFBCV010000004">
    <property type="protein sequence ID" value="MBM7838369.1"/>
    <property type="molecule type" value="Genomic_DNA"/>
</dbReference>
<dbReference type="RefSeq" id="WP_204465549.1">
    <property type="nucleotide sequence ID" value="NZ_JAFBCV010000004.1"/>
</dbReference>
<evidence type="ECO:0000256" key="2">
    <source>
        <dbReference type="ARBA" id="ARBA00022692"/>
    </source>
</evidence>
<feature type="transmembrane region" description="Helical" evidence="5">
    <location>
        <begin position="75"/>
        <end position="93"/>
    </location>
</feature>
<dbReference type="InterPro" id="IPR010899">
    <property type="entry name" value="UPF0344"/>
</dbReference>
<feature type="transmembrane region" description="Helical" evidence="5">
    <location>
        <begin position="105"/>
        <end position="124"/>
    </location>
</feature>
<keyword evidence="3 5" id="KW-1133">Transmembrane helix</keyword>
<reference evidence="6" key="1">
    <citation type="submission" date="2021-01" db="EMBL/GenBank/DDBJ databases">
        <title>Genomic Encyclopedia of Type Strains, Phase IV (KMG-IV): sequencing the most valuable type-strain genomes for metagenomic binning, comparative biology and taxonomic classification.</title>
        <authorList>
            <person name="Goeker M."/>
        </authorList>
    </citation>
    <scope>NUCLEOTIDE SEQUENCE</scope>
    <source>
        <strain evidence="6">DSM 21943</strain>
    </source>
</reference>
<keyword evidence="7" id="KW-1185">Reference proteome</keyword>
<sequence length="126" mass="14013">MGSDGFFSEYYSIFQGIHQGSWAILAIFFLIAYLLYRSRKVKAGTILHMIARLFYVLMLVSGIGMLAALNFDLFYVTKGLIAILMLAFMEVAAGKAKRNENSLGSLFIVLLLLVVVVLMGFGVIQF</sequence>
<proteinExistence type="predicted"/>
<evidence type="ECO:0000256" key="4">
    <source>
        <dbReference type="ARBA" id="ARBA00023136"/>
    </source>
</evidence>
<dbReference type="Pfam" id="PF07457">
    <property type="entry name" value="DUF1516"/>
    <property type="match status" value="1"/>
</dbReference>
<gene>
    <name evidence="6" type="ORF">JOC54_001625</name>
</gene>
<feature type="transmembrane region" description="Helical" evidence="5">
    <location>
        <begin position="49"/>
        <end position="69"/>
    </location>
</feature>
<evidence type="ECO:0000313" key="6">
    <source>
        <dbReference type="EMBL" id="MBM7838369.1"/>
    </source>
</evidence>
<organism evidence="6 7">
    <name type="scientific">Shouchella xiaoxiensis</name>
    <dbReference type="NCBI Taxonomy" id="766895"/>
    <lineage>
        <taxon>Bacteria</taxon>
        <taxon>Bacillati</taxon>
        <taxon>Bacillota</taxon>
        <taxon>Bacilli</taxon>
        <taxon>Bacillales</taxon>
        <taxon>Bacillaceae</taxon>
        <taxon>Shouchella</taxon>
    </lineage>
</organism>
<keyword evidence="1" id="KW-1003">Cell membrane</keyword>
<dbReference type="NCBIfam" id="NF010198">
    <property type="entry name" value="PRK13673.1-5"/>
    <property type="match status" value="1"/>
</dbReference>
<evidence type="ECO:0000256" key="1">
    <source>
        <dbReference type="ARBA" id="ARBA00022475"/>
    </source>
</evidence>
<name>A0ABS2SS67_9BACI</name>
<protein>
    <submittedName>
        <fullName evidence="6">Membrane protein SirB2</fullName>
    </submittedName>
</protein>
<feature type="transmembrane region" description="Helical" evidence="5">
    <location>
        <begin position="20"/>
        <end position="37"/>
    </location>
</feature>